<dbReference type="InterPro" id="IPR014729">
    <property type="entry name" value="Rossmann-like_a/b/a_fold"/>
</dbReference>
<name>A0A4Q0I203_9FIRM</name>
<dbReference type="EMBL" id="RLII01000021">
    <property type="protein sequence ID" value="RXE58264.1"/>
    <property type="molecule type" value="Genomic_DNA"/>
</dbReference>
<keyword evidence="2" id="KW-1185">Reference proteome</keyword>
<organism evidence="1 2">
    <name type="scientific">Acetivibrio mesophilus</name>
    <dbReference type="NCBI Taxonomy" id="2487273"/>
    <lineage>
        <taxon>Bacteria</taxon>
        <taxon>Bacillati</taxon>
        <taxon>Bacillota</taxon>
        <taxon>Clostridia</taxon>
        <taxon>Eubacteriales</taxon>
        <taxon>Oscillospiraceae</taxon>
        <taxon>Acetivibrio</taxon>
    </lineage>
</organism>
<reference evidence="2" key="1">
    <citation type="submission" date="2018-11" db="EMBL/GenBank/DDBJ databases">
        <title>Genome sequencing of a novel mesophilic and cellulolytic organism within the genus Hungateiclostridium.</title>
        <authorList>
            <person name="Rettenmaier R."/>
            <person name="Liebl W."/>
            <person name="Zverlov V."/>
        </authorList>
    </citation>
    <scope>NUCLEOTIDE SEQUENCE [LARGE SCALE GENOMIC DNA]</scope>
    <source>
        <strain evidence="2">N2K1</strain>
    </source>
</reference>
<dbReference type="Proteomes" id="UP000289166">
    <property type="component" value="Unassembled WGS sequence"/>
</dbReference>
<accession>A0A4Q0I203</accession>
<sequence>MFNEKYQKFKRTITDFNIIPKETKKIVIGMSGGKDAAIMTHFLMEYQKEERPDIKLDMLIAPTPYPLWNDIPDKIFNTAINSTQKDLLIEQKKVIDNFLEYWSQYMECKVIPVEYELIEDRILKMYWSCMMCFNTKMKAFNDYFLKEAHEDNTLFACGWTKWDSHYTLLSHLLKSDGSKWYEVKEKNPKKYKADCIYLASFSAYTKVDLGIPGKKIYRINPMVEFDDSETFALSRELEIPVVEDICAKLYGDIFEQDRRKISKYLEIFSNNQKHLNLSENTMLYSYRTLLKFMQDIELIPPLEEIESLVYDAYNSNFEEIFNLLKK</sequence>
<dbReference type="OrthoDB" id="2080051at2"/>
<evidence type="ECO:0000313" key="2">
    <source>
        <dbReference type="Proteomes" id="UP000289166"/>
    </source>
</evidence>
<proteinExistence type="predicted"/>
<dbReference type="Gene3D" id="3.40.50.620">
    <property type="entry name" value="HUPs"/>
    <property type="match status" value="1"/>
</dbReference>
<protein>
    <recommendedName>
        <fullName evidence="3">Phosphoadenosine phosphosulphate reductase domain-containing protein</fullName>
    </recommendedName>
</protein>
<dbReference type="RefSeq" id="WP_069194978.1">
    <property type="nucleotide sequence ID" value="NZ_RLII01000021.1"/>
</dbReference>
<dbReference type="SUPFAM" id="SSF52402">
    <property type="entry name" value="Adenine nucleotide alpha hydrolases-like"/>
    <property type="match status" value="1"/>
</dbReference>
<evidence type="ECO:0008006" key="3">
    <source>
        <dbReference type="Google" id="ProtNLM"/>
    </source>
</evidence>
<gene>
    <name evidence="1" type="ORF">EFD62_13255</name>
</gene>
<dbReference type="AlphaFoldDB" id="A0A4Q0I203"/>
<evidence type="ECO:0000313" key="1">
    <source>
        <dbReference type="EMBL" id="RXE58264.1"/>
    </source>
</evidence>
<comment type="caution">
    <text evidence="1">The sequence shown here is derived from an EMBL/GenBank/DDBJ whole genome shotgun (WGS) entry which is preliminary data.</text>
</comment>